<feature type="compositionally biased region" description="Basic and acidic residues" evidence="1">
    <location>
        <begin position="13"/>
        <end position="25"/>
    </location>
</feature>
<organism evidence="2 3">
    <name type="scientific">Flemingia macrophylla</name>
    <dbReference type="NCBI Taxonomy" id="520843"/>
    <lineage>
        <taxon>Eukaryota</taxon>
        <taxon>Viridiplantae</taxon>
        <taxon>Streptophyta</taxon>
        <taxon>Embryophyta</taxon>
        <taxon>Tracheophyta</taxon>
        <taxon>Spermatophyta</taxon>
        <taxon>Magnoliopsida</taxon>
        <taxon>eudicotyledons</taxon>
        <taxon>Gunneridae</taxon>
        <taxon>Pentapetalae</taxon>
        <taxon>rosids</taxon>
        <taxon>fabids</taxon>
        <taxon>Fabales</taxon>
        <taxon>Fabaceae</taxon>
        <taxon>Papilionoideae</taxon>
        <taxon>50 kb inversion clade</taxon>
        <taxon>NPAAA clade</taxon>
        <taxon>indigoferoid/millettioid clade</taxon>
        <taxon>Phaseoleae</taxon>
        <taxon>Flemingia</taxon>
    </lineage>
</organism>
<protein>
    <submittedName>
        <fullName evidence="2">Uncharacterized protein</fullName>
    </submittedName>
</protein>
<name>A0ABD1LJ94_9FABA</name>
<evidence type="ECO:0000256" key="1">
    <source>
        <dbReference type="SAM" id="MobiDB-lite"/>
    </source>
</evidence>
<reference evidence="2 3" key="1">
    <citation type="submission" date="2024-08" db="EMBL/GenBank/DDBJ databases">
        <title>Insights into the chromosomal genome structure of Flemingia macrophylla.</title>
        <authorList>
            <person name="Ding Y."/>
            <person name="Zhao Y."/>
            <person name="Bi W."/>
            <person name="Wu M."/>
            <person name="Zhao G."/>
            <person name="Gong Y."/>
            <person name="Li W."/>
            <person name="Zhang P."/>
        </authorList>
    </citation>
    <scope>NUCLEOTIDE SEQUENCE [LARGE SCALE GENOMIC DNA]</scope>
    <source>
        <strain evidence="2">DYQJB</strain>
        <tissue evidence="2">Leaf</tissue>
    </source>
</reference>
<gene>
    <name evidence="2" type="ORF">Fmac_027978</name>
</gene>
<sequence length="70" mass="8078">MELDGITNVKSNKYGEHDESHKADDLNMESQNESESLSDIDDQELRLVIDLTNTSRYYFVSDLRRGHQAC</sequence>
<dbReference type="EMBL" id="JBGMDY010000009">
    <property type="protein sequence ID" value="KAL2323599.1"/>
    <property type="molecule type" value="Genomic_DNA"/>
</dbReference>
<comment type="caution">
    <text evidence="2">The sequence shown here is derived from an EMBL/GenBank/DDBJ whole genome shotgun (WGS) entry which is preliminary data.</text>
</comment>
<accession>A0ABD1LJ94</accession>
<keyword evidence="3" id="KW-1185">Reference proteome</keyword>
<proteinExistence type="predicted"/>
<dbReference type="AlphaFoldDB" id="A0ABD1LJ94"/>
<evidence type="ECO:0000313" key="2">
    <source>
        <dbReference type="EMBL" id="KAL2323599.1"/>
    </source>
</evidence>
<evidence type="ECO:0000313" key="3">
    <source>
        <dbReference type="Proteomes" id="UP001603857"/>
    </source>
</evidence>
<feature type="region of interest" description="Disordered" evidence="1">
    <location>
        <begin position="1"/>
        <end position="39"/>
    </location>
</feature>
<dbReference type="Proteomes" id="UP001603857">
    <property type="component" value="Unassembled WGS sequence"/>
</dbReference>